<dbReference type="OrthoDB" id="2442596at2759"/>
<feature type="compositionally biased region" description="Basic and acidic residues" evidence="1">
    <location>
        <begin position="149"/>
        <end position="170"/>
    </location>
</feature>
<feature type="compositionally biased region" description="Low complexity" evidence="1">
    <location>
        <begin position="171"/>
        <end position="182"/>
    </location>
</feature>
<feature type="compositionally biased region" description="Basic and acidic residues" evidence="1">
    <location>
        <begin position="7"/>
        <end position="34"/>
    </location>
</feature>
<gene>
    <name evidence="2" type="ORF">BCR41DRAFT_353612</name>
</gene>
<proteinExistence type="predicted"/>
<feature type="compositionally biased region" description="Basic and acidic residues" evidence="1">
    <location>
        <begin position="130"/>
        <end position="140"/>
    </location>
</feature>
<dbReference type="Proteomes" id="UP000193648">
    <property type="component" value="Unassembled WGS sequence"/>
</dbReference>
<reference evidence="2 3" key="1">
    <citation type="submission" date="2016-07" db="EMBL/GenBank/DDBJ databases">
        <title>Pervasive Adenine N6-methylation of Active Genes in Fungi.</title>
        <authorList>
            <consortium name="DOE Joint Genome Institute"/>
            <person name="Mondo S.J."/>
            <person name="Dannebaum R.O."/>
            <person name="Kuo R.C."/>
            <person name="Labutti K."/>
            <person name="Haridas S."/>
            <person name="Kuo A."/>
            <person name="Salamov A."/>
            <person name="Ahrendt S.R."/>
            <person name="Lipzen A."/>
            <person name="Sullivan W."/>
            <person name="Andreopoulos W.B."/>
            <person name="Clum A."/>
            <person name="Lindquist E."/>
            <person name="Daum C."/>
            <person name="Ramamoorthy G.K."/>
            <person name="Gryganskyi A."/>
            <person name="Culley D."/>
            <person name="Magnuson J.K."/>
            <person name="James T.Y."/>
            <person name="O'Malley M.A."/>
            <person name="Stajich J.E."/>
            <person name="Spatafora J.W."/>
            <person name="Visel A."/>
            <person name="Grigoriev I.V."/>
        </authorList>
    </citation>
    <scope>NUCLEOTIDE SEQUENCE [LARGE SCALE GENOMIC DNA]</scope>
    <source>
        <strain evidence="2 3">NRRL 3116</strain>
    </source>
</reference>
<protein>
    <submittedName>
        <fullName evidence="2">Uncharacterized protein</fullName>
    </submittedName>
</protein>
<organism evidence="2 3">
    <name type="scientific">Lobosporangium transversale</name>
    <dbReference type="NCBI Taxonomy" id="64571"/>
    <lineage>
        <taxon>Eukaryota</taxon>
        <taxon>Fungi</taxon>
        <taxon>Fungi incertae sedis</taxon>
        <taxon>Mucoromycota</taxon>
        <taxon>Mortierellomycotina</taxon>
        <taxon>Mortierellomycetes</taxon>
        <taxon>Mortierellales</taxon>
        <taxon>Mortierellaceae</taxon>
        <taxon>Lobosporangium</taxon>
    </lineage>
</organism>
<feature type="compositionally biased region" description="Polar residues" evidence="1">
    <location>
        <begin position="282"/>
        <end position="299"/>
    </location>
</feature>
<feature type="compositionally biased region" description="Basic and acidic residues" evidence="1">
    <location>
        <begin position="99"/>
        <end position="120"/>
    </location>
</feature>
<accession>A0A1Y2GN34</accession>
<evidence type="ECO:0000256" key="1">
    <source>
        <dbReference type="SAM" id="MobiDB-lite"/>
    </source>
</evidence>
<keyword evidence="3" id="KW-1185">Reference proteome</keyword>
<feature type="compositionally biased region" description="Basic and acidic residues" evidence="1">
    <location>
        <begin position="261"/>
        <end position="281"/>
    </location>
</feature>
<comment type="caution">
    <text evidence="2">The sequence shown here is derived from an EMBL/GenBank/DDBJ whole genome shotgun (WGS) entry which is preliminary data.</text>
</comment>
<evidence type="ECO:0000313" key="3">
    <source>
        <dbReference type="Proteomes" id="UP000193648"/>
    </source>
</evidence>
<evidence type="ECO:0000313" key="2">
    <source>
        <dbReference type="EMBL" id="ORZ16160.1"/>
    </source>
</evidence>
<feature type="compositionally biased region" description="Basic and acidic residues" evidence="1">
    <location>
        <begin position="47"/>
        <end position="61"/>
    </location>
</feature>
<dbReference type="RefSeq" id="XP_021881507.1">
    <property type="nucleotide sequence ID" value="XM_022024188.1"/>
</dbReference>
<name>A0A1Y2GN34_9FUNG</name>
<sequence length="354" mass="39830">MDQVSQGKDHQSRRPRESDSEGRWEKTPHEDKPYPKLPPATVNASSPRDDVVHFMRREGRTTESNNQDRTPSGTMYHERLEANDAHARRHRSAEGPESLGDRWEKNAVREPDLPYPERSHQSPANYHHQGRNDRWGKNETHGLSTQHGQGDRWEKNSALELDRPNHDRSHPTSSPSSISNNSGKHTVMKTRGQSGTSPSTSSPNHDKHSQRGQRGKGRDRDQHKRRSKDQPLLASDMEEDQDKEEGSAVPWWEQSTYGKAKKAEPKKESSQTSTEQKESNDANKTGASEGTQWWEQSTYKVKPKANATSKEASNATSRGQDAEADIMAKRRALGQQVPVSGIEALTLVSRDDSG</sequence>
<feature type="compositionally biased region" description="Low complexity" evidence="1">
    <location>
        <begin position="192"/>
        <end position="203"/>
    </location>
</feature>
<feature type="region of interest" description="Disordered" evidence="1">
    <location>
        <begin position="1"/>
        <end position="322"/>
    </location>
</feature>
<dbReference type="EMBL" id="MCFF01000018">
    <property type="protein sequence ID" value="ORZ16160.1"/>
    <property type="molecule type" value="Genomic_DNA"/>
</dbReference>
<dbReference type="GeneID" id="33566032"/>
<feature type="compositionally biased region" description="Polar residues" evidence="1">
    <location>
        <begin position="62"/>
        <end position="73"/>
    </location>
</feature>
<dbReference type="AlphaFoldDB" id="A0A1Y2GN34"/>
<dbReference type="InParanoid" id="A0A1Y2GN34"/>
<feature type="compositionally biased region" description="Basic and acidic residues" evidence="1">
    <location>
        <begin position="76"/>
        <end position="86"/>
    </location>
</feature>
<feature type="compositionally biased region" description="Polar residues" evidence="1">
    <location>
        <begin position="306"/>
        <end position="319"/>
    </location>
</feature>